<keyword evidence="1" id="KW-1133">Transmembrane helix</keyword>
<name>A0A2S6GZF3_9PSEU</name>
<sequence>MATSNPVVRYFGSTKNLAGSALGLVGVVLHLAGAVGGLWPVVVVGLYLVGALGAPPEKVHLGVDPDAEASRLRADLNELVGKVKAASTRMPEGSVDRLERIAEVLRSMLDRPRALADDPESTHGATRLIRVDVPLAVETYLNLPWWFAVAKKVNSSTPSAAEELLTQLELLEKDAEAVSGRFFADDLRKQSDHTRYLRDRSDGHD</sequence>
<keyword evidence="1" id="KW-0472">Membrane</keyword>
<dbReference type="OrthoDB" id="3690694at2"/>
<evidence type="ECO:0000313" key="2">
    <source>
        <dbReference type="EMBL" id="PPK70632.1"/>
    </source>
</evidence>
<evidence type="ECO:0000256" key="1">
    <source>
        <dbReference type="SAM" id="Phobius"/>
    </source>
</evidence>
<feature type="transmembrane region" description="Helical" evidence="1">
    <location>
        <begin position="20"/>
        <end position="49"/>
    </location>
</feature>
<dbReference type="Proteomes" id="UP000239203">
    <property type="component" value="Unassembled WGS sequence"/>
</dbReference>
<evidence type="ECO:0008006" key="4">
    <source>
        <dbReference type="Google" id="ProtNLM"/>
    </source>
</evidence>
<dbReference type="EMBL" id="PTIX01000002">
    <property type="protein sequence ID" value="PPK70632.1"/>
    <property type="molecule type" value="Genomic_DNA"/>
</dbReference>
<comment type="caution">
    <text evidence="2">The sequence shown here is derived from an EMBL/GenBank/DDBJ whole genome shotgun (WGS) entry which is preliminary data.</text>
</comment>
<proteinExistence type="predicted"/>
<organism evidence="2 3">
    <name type="scientific">Actinokineospora auranticolor</name>
    <dbReference type="NCBI Taxonomy" id="155976"/>
    <lineage>
        <taxon>Bacteria</taxon>
        <taxon>Bacillati</taxon>
        <taxon>Actinomycetota</taxon>
        <taxon>Actinomycetes</taxon>
        <taxon>Pseudonocardiales</taxon>
        <taxon>Pseudonocardiaceae</taxon>
        <taxon>Actinokineospora</taxon>
    </lineage>
</organism>
<gene>
    <name evidence="2" type="ORF">CLV40_102550</name>
</gene>
<keyword evidence="3" id="KW-1185">Reference proteome</keyword>
<reference evidence="2 3" key="1">
    <citation type="submission" date="2018-02" db="EMBL/GenBank/DDBJ databases">
        <title>Genomic Encyclopedia of Archaeal and Bacterial Type Strains, Phase II (KMG-II): from individual species to whole genera.</title>
        <authorList>
            <person name="Goeker M."/>
        </authorList>
    </citation>
    <scope>NUCLEOTIDE SEQUENCE [LARGE SCALE GENOMIC DNA]</scope>
    <source>
        <strain evidence="2 3">YU 961-1</strain>
    </source>
</reference>
<accession>A0A2S6GZF3</accession>
<protein>
    <recommendedName>
        <fullName evidence="4">5-bromo-4-chloroindolyl phosphate hydrolysis protein</fullName>
    </recommendedName>
</protein>
<keyword evidence="1" id="KW-0812">Transmembrane</keyword>
<evidence type="ECO:0000313" key="3">
    <source>
        <dbReference type="Proteomes" id="UP000239203"/>
    </source>
</evidence>
<dbReference type="RefSeq" id="WP_104477712.1">
    <property type="nucleotide sequence ID" value="NZ_CP154825.1"/>
</dbReference>
<dbReference type="AlphaFoldDB" id="A0A2S6GZF3"/>